<dbReference type="SUPFAM" id="SSF56112">
    <property type="entry name" value="Protein kinase-like (PK-like)"/>
    <property type="match status" value="1"/>
</dbReference>
<dbReference type="PANTHER" id="PTHR24359">
    <property type="entry name" value="SERINE/THREONINE-PROTEIN KINASE SBK1"/>
    <property type="match status" value="1"/>
</dbReference>
<dbReference type="GO" id="GO:0004674">
    <property type="term" value="F:protein serine/threonine kinase activity"/>
    <property type="evidence" value="ECO:0007669"/>
    <property type="project" value="TreeGrafter"/>
</dbReference>
<dbReference type="RefSeq" id="XP_062653859.1">
    <property type="nucleotide sequence ID" value="XM_062806996.1"/>
</dbReference>
<evidence type="ECO:0000313" key="2">
    <source>
        <dbReference type="EMBL" id="KAK3290345.1"/>
    </source>
</evidence>
<dbReference type="InterPro" id="IPR011009">
    <property type="entry name" value="Kinase-like_dom_sf"/>
</dbReference>
<accession>A0AAE0LMI1</accession>
<reference evidence="2" key="1">
    <citation type="journal article" date="2023" name="Mol. Phylogenet. Evol.">
        <title>Genome-scale phylogeny and comparative genomics of the fungal order Sordariales.</title>
        <authorList>
            <person name="Hensen N."/>
            <person name="Bonometti L."/>
            <person name="Westerberg I."/>
            <person name="Brannstrom I.O."/>
            <person name="Guillou S."/>
            <person name="Cros-Aarteil S."/>
            <person name="Calhoun S."/>
            <person name="Haridas S."/>
            <person name="Kuo A."/>
            <person name="Mondo S."/>
            <person name="Pangilinan J."/>
            <person name="Riley R."/>
            <person name="LaButti K."/>
            <person name="Andreopoulos B."/>
            <person name="Lipzen A."/>
            <person name="Chen C."/>
            <person name="Yan M."/>
            <person name="Daum C."/>
            <person name="Ng V."/>
            <person name="Clum A."/>
            <person name="Steindorff A."/>
            <person name="Ohm R.A."/>
            <person name="Martin F."/>
            <person name="Silar P."/>
            <person name="Natvig D.O."/>
            <person name="Lalanne C."/>
            <person name="Gautier V."/>
            <person name="Ament-Velasquez S.L."/>
            <person name="Kruys A."/>
            <person name="Hutchinson M.I."/>
            <person name="Powell A.J."/>
            <person name="Barry K."/>
            <person name="Miller A.N."/>
            <person name="Grigoriev I.V."/>
            <person name="Debuchy R."/>
            <person name="Gladieux P."/>
            <person name="Hiltunen Thoren M."/>
            <person name="Johannesson H."/>
        </authorList>
    </citation>
    <scope>NUCLEOTIDE SEQUENCE</scope>
    <source>
        <strain evidence="2">CBS 168.71</strain>
    </source>
</reference>
<keyword evidence="2" id="KW-0418">Kinase</keyword>
<feature type="domain" description="Protein kinase" evidence="1">
    <location>
        <begin position="162"/>
        <end position="530"/>
    </location>
</feature>
<evidence type="ECO:0000259" key="1">
    <source>
        <dbReference type="PROSITE" id="PS50011"/>
    </source>
</evidence>
<dbReference type="PANTHER" id="PTHR24359:SF37">
    <property type="entry name" value="PROTEIN KINASE DOMAIN-CONTAINING PROTEIN"/>
    <property type="match status" value="1"/>
</dbReference>
<protein>
    <submittedName>
        <fullName evidence="2">Kinase-like domain-containing protein</fullName>
    </submittedName>
</protein>
<evidence type="ECO:0000313" key="3">
    <source>
        <dbReference type="Proteomes" id="UP001278766"/>
    </source>
</evidence>
<dbReference type="PROSITE" id="PS50011">
    <property type="entry name" value="PROTEIN_KINASE_DOM"/>
    <property type="match status" value="1"/>
</dbReference>
<gene>
    <name evidence="2" type="ORF">B0H64DRAFT_447403</name>
</gene>
<dbReference type="EMBL" id="JAUEPN010000014">
    <property type="protein sequence ID" value="KAK3290345.1"/>
    <property type="molecule type" value="Genomic_DNA"/>
</dbReference>
<keyword evidence="3" id="KW-1185">Reference proteome</keyword>
<dbReference type="InterPro" id="IPR000719">
    <property type="entry name" value="Prot_kinase_dom"/>
</dbReference>
<reference evidence="2" key="2">
    <citation type="submission" date="2023-06" db="EMBL/GenBank/DDBJ databases">
        <authorList>
            <consortium name="Lawrence Berkeley National Laboratory"/>
            <person name="Haridas S."/>
            <person name="Hensen N."/>
            <person name="Bonometti L."/>
            <person name="Westerberg I."/>
            <person name="Brannstrom I.O."/>
            <person name="Guillou S."/>
            <person name="Cros-Aarteil S."/>
            <person name="Calhoun S."/>
            <person name="Kuo A."/>
            <person name="Mondo S."/>
            <person name="Pangilinan J."/>
            <person name="Riley R."/>
            <person name="Labutti K."/>
            <person name="Andreopoulos B."/>
            <person name="Lipzen A."/>
            <person name="Chen C."/>
            <person name="Yanf M."/>
            <person name="Daum C."/>
            <person name="Ng V."/>
            <person name="Clum A."/>
            <person name="Steindorff A."/>
            <person name="Ohm R."/>
            <person name="Martin F."/>
            <person name="Silar P."/>
            <person name="Natvig D."/>
            <person name="Lalanne C."/>
            <person name="Gautier V."/>
            <person name="Ament-Velasquez S.L."/>
            <person name="Kruys A."/>
            <person name="Hutchinson M.I."/>
            <person name="Powell A.J."/>
            <person name="Barry K."/>
            <person name="Miller A.N."/>
            <person name="Grigoriev I.V."/>
            <person name="Debuchy R."/>
            <person name="Gladieux P."/>
            <person name="Thoren M.H."/>
            <person name="Johannesson H."/>
        </authorList>
    </citation>
    <scope>NUCLEOTIDE SEQUENCE</scope>
    <source>
        <strain evidence="2">CBS 168.71</strain>
    </source>
</reference>
<dbReference type="AlphaFoldDB" id="A0AAE0LMI1"/>
<name>A0AAE0LMI1_9PEZI</name>
<organism evidence="2 3">
    <name type="scientific">Chaetomium fimeti</name>
    <dbReference type="NCBI Taxonomy" id="1854472"/>
    <lineage>
        <taxon>Eukaryota</taxon>
        <taxon>Fungi</taxon>
        <taxon>Dikarya</taxon>
        <taxon>Ascomycota</taxon>
        <taxon>Pezizomycotina</taxon>
        <taxon>Sordariomycetes</taxon>
        <taxon>Sordariomycetidae</taxon>
        <taxon>Sordariales</taxon>
        <taxon>Chaetomiaceae</taxon>
        <taxon>Chaetomium</taxon>
    </lineage>
</organism>
<keyword evidence="2" id="KW-0808">Transferase</keyword>
<comment type="caution">
    <text evidence="2">The sequence shown here is derived from an EMBL/GenBank/DDBJ whole genome shotgun (WGS) entry which is preliminary data.</text>
</comment>
<dbReference type="SMART" id="SM00220">
    <property type="entry name" value="S_TKc"/>
    <property type="match status" value="1"/>
</dbReference>
<dbReference type="GO" id="GO:0005524">
    <property type="term" value="F:ATP binding"/>
    <property type="evidence" value="ECO:0007669"/>
    <property type="project" value="InterPro"/>
</dbReference>
<dbReference type="Gene3D" id="1.10.510.10">
    <property type="entry name" value="Transferase(Phosphotransferase) domain 1"/>
    <property type="match status" value="1"/>
</dbReference>
<dbReference type="GeneID" id="87843944"/>
<proteinExistence type="predicted"/>
<sequence>MDLATGTRRHPGSDAFREYIDNQLGEHAHSGINGSGEEQAFVCNEALTNYWTRERITGVLILDDNTEADAEAIGTACLETFSILCYISCSAYFSHFTSLQINDGLLPIKQTNYSECQWSGDVGFVDALTRFCVAQWKFKPLVFDNIKHRKALRSECILPIAYDKAAPLTKPTNGELAMYKASVYPCCAGSIFTRNMGGNDLALKMLRSSDSHHWDNEVDAYTFLSRSSPDNRDAPRKRPLTMMAASPSTAASFNYITKYLGSFIITPPQGVLEYHRTDPHTAAAQRPDLDKTHVILVEHARGGNLTSFWQRHIDLVTSPKREDRVNLWHQMFHLLRALSAVHSIDGTHQGIQESNVLFMREDGFPTDREKACFKLTDFGKSQFKTPGGTGTGARVNHFDNHTYMAPECYETDDIGRTSSRPYRKAADIWSLGCLFSDMLVRSSLGREGVDRYREARVTANRQTIVRTYAPQCFHDGIQRLRCVDEFHQEALKKYPDDDVLRAVSDIILDHMLQQETARTDDALTIRGHWINRIVARRDSPAAALARFPIDSEPSPTPTISAQLFSIGNIVRRVDLKAVHHASYCAFDQVGKHDCKAPR</sequence>
<dbReference type="Proteomes" id="UP001278766">
    <property type="component" value="Unassembled WGS sequence"/>
</dbReference>
<dbReference type="Pfam" id="PF00069">
    <property type="entry name" value="Pkinase"/>
    <property type="match status" value="1"/>
</dbReference>